<comment type="caution">
    <text evidence="7">The sequence shown here is derived from an EMBL/GenBank/DDBJ whole genome shotgun (WGS) entry which is preliminary data.</text>
</comment>
<dbReference type="GO" id="GO:0003839">
    <property type="term" value="F:gamma-glutamylcyclotransferase activity"/>
    <property type="evidence" value="ECO:0007669"/>
    <property type="project" value="UniProtKB-EC"/>
</dbReference>
<evidence type="ECO:0000256" key="3">
    <source>
        <dbReference type="PIRSR" id="PIRSR617939-1"/>
    </source>
</evidence>
<sequence length="396" mass="44038">MAGRRDGSRLYFAYGSNLWLEQMAKRCPGSSFMGRGTLQGYRWQINQRGVANIVEAPSDSVEGLVFSVTAKDERALDRNEGVAKKFYERQDLRITLQEHPLRMNQKTSQVARWLEHNRDNLDANIDLSHSRQETRPALVYISDKYKEDGPIREEYIKRMQNAAADAVALGVSQSWVDRAMGQYINTPRTQSPPTQLPIQAAAEIASADESGRSDTVSPSITGRPPLQVSANPRPHPMNLQKLRESNREQGADSGVAFPQAMLEGVKFPPTAQDGEDETVYLVLASKPCSPTPRSGAGADVINPKGTVTVKWSTRDLDLANELAMRCFRELWSGICDDSLTGGYSSWARLNQEGDQPSPGLNWYLNDNVCLSLYGSAEEMRSVAVWVERQTLVRSCP</sequence>
<dbReference type="Pfam" id="PF06094">
    <property type="entry name" value="GGACT"/>
    <property type="match status" value="1"/>
</dbReference>
<dbReference type="SUPFAM" id="SSF110857">
    <property type="entry name" value="Gamma-glutamyl cyclotransferase-like"/>
    <property type="match status" value="1"/>
</dbReference>
<evidence type="ECO:0000256" key="2">
    <source>
        <dbReference type="ARBA" id="ARBA00023239"/>
    </source>
</evidence>
<reference evidence="7" key="2">
    <citation type="submission" date="2023-05" db="EMBL/GenBank/DDBJ databases">
        <authorList>
            <consortium name="Lawrence Berkeley National Laboratory"/>
            <person name="Steindorff A."/>
            <person name="Hensen N."/>
            <person name="Bonometti L."/>
            <person name="Westerberg I."/>
            <person name="Brannstrom I.O."/>
            <person name="Guillou S."/>
            <person name="Cros-Aarteil S."/>
            <person name="Calhoun S."/>
            <person name="Haridas S."/>
            <person name="Kuo A."/>
            <person name="Mondo S."/>
            <person name="Pangilinan J."/>
            <person name="Riley R."/>
            <person name="Labutti K."/>
            <person name="Andreopoulos B."/>
            <person name="Lipzen A."/>
            <person name="Chen C."/>
            <person name="Yanf M."/>
            <person name="Daum C."/>
            <person name="Ng V."/>
            <person name="Clum A."/>
            <person name="Ohm R."/>
            <person name="Martin F."/>
            <person name="Silar P."/>
            <person name="Natvig D."/>
            <person name="Lalanne C."/>
            <person name="Gautier V."/>
            <person name="Ament-Velasquez S.L."/>
            <person name="Kruys A."/>
            <person name="Hutchinson M.I."/>
            <person name="Powell A.J."/>
            <person name="Barry K."/>
            <person name="Miller A.N."/>
            <person name="Grigoriev I.V."/>
            <person name="Debuchy R."/>
            <person name="Gladieux P."/>
            <person name="Thoren M.H."/>
            <person name="Johannesson H."/>
        </authorList>
    </citation>
    <scope>NUCLEOTIDE SEQUENCE</scope>
    <source>
        <strain evidence="7">PSN293</strain>
    </source>
</reference>
<dbReference type="EMBL" id="MU858108">
    <property type="protein sequence ID" value="KAK4213457.1"/>
    <property type="molecule type" value="Genomic_DNA"/>
</dbReference>
<dbReference type="CDD" id="cd06661">
    <property type="entry name" value="GGCT_like"/>
    <property type="match status" value="1"/>
</dbReference>
<dbReference type="Proteomes" id="UP001301769">
    <property type="component" value="Unassembled WGS sequence"/>
</dbReference>
<gene>
    <name evidence="7" type="ORF">QBC37DRAFT_422925</name>
</gene>
<keyword evidence="8" id="KW-1185">Reference proteome</keyword>
<dbReference type="InterPro" id="IPR017939">
    <property type="entry name" value="G-Glutamylcylcotransferase"/>
</dbReference>
<evidence type="ECO:0000256" key="4">
    <source>
        <dbReference type="PIRSR" id="PIRSR617939-2"/>
    </source>
</evidence>
<feature type="region of interest" description="Disordered" evidence="5">
    <location>
        <begin position="204"/>
        <end position="236"/>
    </location>
</feature>
<evidence type="ECO:0000256" key="5">
    <source>
        <dbReference type="SAM" id="MobiDB-lite"/>
    </source>
</evidence>
<dbReference type="InterPro" id="IPR036568">
    <property type="entry name" value="GGCT-like_sf"/>
</dbReference>
<feature type="binding site" evidence="4">
    <location>
        <begin position="11"/>
        <end position="16"/>
    </location>
    <ligand>
        <name>substrate</name>
    </ligand>
</feature>
<name>A0AAN7B7Z7_9PEZI</name>
<dbReference type="AlphaFoldDB" id="A0AAN7B7Z7"/>
<accession>A0AAN7B7Z7</accession>
<dbReference type="EC" id="4.3.2.9" evidence="1"/>
<proteinExistence type="predicted"/>
<evidence type="ECO:0000259" key="6">
    <source>
        <dbReference type="Pfam" id="PF06094"/>
    </source>
</evidence>
<dbReference type="InterPro" id="IPR013024">
    <property type="entry name" value="GGCT-like"/>
</dbReference>
<feature type="domain" description="Gamma-glutamylcyclotransferase AIG2-like" evidence="6">
    <location>
        <begin position="11"/>
        <end position="99"/>
    </location>
</feature>
<dbReference type="PANTHER" id="PTHR12935">
    <property type="entry name" value="GAMMA-GLUTAMYLCYCLOTRANSFERASE"/>
    <property type="match status" value="1"/>
</dbReference>
<evidence type="ECO:0000256" key="1">
    <source>
        <dbReference type="ARBA" id="ARBA00012346"/>
    </source>
</evidence>
<organism evidence="7 8">
    <name type="scientific">Rhypophila decipiens</name>
    <dbReference type="NCBI Taxonomy" id="261697"/>
    <lineage>
        <taxon>Eukaryota</taxon>
        <taxon>Fungi</taxon>
        <taxon>Dikarya</taxon>
        <taxon>Ascomycota</taxon>
        <taxon>Pezizomycotina</taxon>
        <taxon>Sordariomycetes</taxon>
        <taxon>Sordariomycetidae</taxon>
        <taxon>Sordariales</taxon>
        <taxon>Naviculisporaceae</taxon>
        <taxon>Rhypophila</taxon>
    </lineage>
</organism>
<keyword evidence="2" id="KW-0456">Lyase</keyword>
<evidence type="ECO:0000313" key="8">
    <source>
        <dbReference type="Proteomes" id="UP001301769"/>
    </source>
</evidence>
<evidence type="ECO:0000313" key="7">
    <source>
        <dbReference type="EMBL" id="KAK4213457.1"/>
    </source>
</evidence>
<protein>
    <recommendedName>
        <fullName evidence="1">gamma-glutamylcyclotransferase</fullName>
        <ecNumber evidence="1">4.3.2.9</ecNumber>
    </recommendedName>
</protein>
<reference evidence="7" key="1">
    <citation type="journal article" date="2023" name="Mol. Phylogenet. Evol.">
        <title>Genome-scale phylogeny and comparative genomics of the fungal order Sordariales.</title>
        <authorList>
            <person name="Hensen N."/>
            <person name="Bonometti L."/>
            <person name="Westerberg I."/>
            <person name="Brannstrom I.O."/>
            <person name="Guillou S."/>
            <person name="Cros-Aarteil S."/>
            <person name="Calhoun S."/>
            <person name="Haridas S."/>
            <person name="Kuo A."/>
            <person name="Mondo S."/>
            <person name="Pangilinan J."/>
            <person name="Riley R."/>
            <person name="LaButti K."/>
            <person name="Andreopoulos B."/>
            <person name="Lipzen A."/>
            <person name="Chen C."/>
            <person name="Yan M."/>
            <person name="Daum C."/>
            <person name="Ng V."/>
            <person name="Clum A."/>
            <person name="Steindorff A."/>
            <person name="Ohm R.A."/>
            <person name="Martin F."/>
            <person name="Silar P."/>
            <person name="Natvig D.O."/>
            <person name="Lalanne C."/>
            <person name="Gautier V."/>
            <person name="Ament-Velasquez S.L."/>
            <person name="Kruys A."/>
            <person name="Hutchinson M.I."/>
            <person name="Powell A.J."/>
            <person name="Barry K."/>
            <person name="Miller A.N."/>
            <person name="Grigoriev I.V."/>
            <person name="Debuchy R."/>
            <person name="Gladieux P."/>
            <person name="Hiltunen Thoren M."/>
            <person name="Johannesson H."/>
        </authorList>
    </citation>
    <scope>NUCLEOTIDE SEQUENCE</scope>
    <source>
        <strain evidence="7">PSN293</strain>
    </source>
</reference>
<dbReference type="PANTHER" id="PTHR12935:SF0">
    <property type="entry name" value="GAMMA-GLUTAMYLCYCLOTRANSFERASE"/>
    <property type="match status" value="1"/>
</dbReference>
<dbReference type="Gene3D" id="3.10.490.10">
    <property type="entry name" value="Gamma-glutamyl cyclotransferase-like"/>
    <property type="match status" value="1"/>
</dbReference>
<dbReference type="InterPro" id="IPR009288">
    <property type="entry name" value="AIG2-like_dom"/>
</dbReference>
<feature type="active site" description="Proton acceptor" evidence="3">
    <location>
        <position position="80"/>
    </location>
</feature>